<keyword evidence="3" id="KW-1185">Reference proteome</keyword>
<evidence type="ECO:0000259" key="1">
    <source>
        <dbReference type="PROSITE" id="PS50097"/>
    </source>
</evidence>
<dbReference type="InterPro" id="IPR000210">
    <property type="entry name" value="BTB/POZ_dom"/>
</dbReference>
<dbReference type="SMART" id="SM00225">
    <property type="entry name" value="BTB"/>
    <property type="match status" value="1"/>
</dbReference>
<feature type="domain" description="BTB" evidence="1">
    <location>
        <begin position="13"/>
        <end position="81"/>
    </location>
</feature>
<proteinExistence type="predicted"/>
<organism evidence="2 3">
    <name type="scientific">Phanerochaete sordida</name>
    <dbReference type="NCBI Taxonomy" id="48140"/>
    <lineage>
        <taxon>Eukaryota</taxon>
        <taxon>Fungi</taxon>
        <taxon>Dikarya</taxon>
        <taxon>Basidiomycota</taxon>
        <taxon>Agaricomycotina</taxon>
        <taxon>Agaricomycetes</taxon>
        <taxon>Polyporales</taxon>
        <taxon>Phanerochaetaceae</taxon>
        <taxon>Phanerochaete</taxon>
    </lineage>
</organism>
<evidence type="ECO:0000313" key="3">
    <source>
        <dbReference type="Proteomes" id="UP000703269"/>
    </source>
</evidence>
<dbReference type="Pfam" id="PF00651">
    <property type="entry name" value="BTB"/>
    <property type="match status" value="1"/>
</dbReference>
<sequence length="410" mass="44313">MTLADAPFNKPAADIIIRSSDSVDFYVFKSILAETSPFFEAMFTLPQATGQHVEDEYIDGRPVLRLAEPSKTLRSLLLFCYPVREPTVGTDADICAVLEAARKYDMEHVATKVRALFLAGVEGNPFRIYALAHARGWREEMRVAARATLTRPLLLELPAKCPAGLEDISTGDFFKLCNYQRACVGAAAQVAQTDQNNVRLSVNWLPARVAPTRDWVWLQCRHQAGHAQGNLPLPLLNIPQVFLPPQNPVQANAPIQANAPVQANVPAQANAAAPNAGLFGGAPQAAPNAGLFGGAPQAVANAGPFGAQQAAVNNVQFFGPPSGTTVVMLNGVQRRASRWWVDGVISIANALKKAPRGTTVLREDLVDAIVVEASKNCSLCYTHALADIRSFCDMYSLRVEQAVSEVELEF</sequence>
<dbReference type="PROSITE" id="PS50097">
    <property type="entry name" value="BTB"/>
    <property type="match status" value="1"/>
</dbReference>
<evidence type="ECO:0000313" key="2">
    <source>
        <dbReference type="EMBL" id="GJE99288.1"/>
    </source>
</evidence>
<dbReference type="Gene3D" id="3.30.710.10">
    <property type="entry name" value="Potassium Channel Kv1.1, Chain A"/>
    <property type="match status" value="1"/>
</dbReference>
<dbReference type="OrthoDB" id="3357985at2759"/>
<dbReference type="InterPro" id="IPR011333">
    <property type="entry name" value="SKP1/BTB/POZ_sf"/>
</dbReference>
<dbReference type="AlphaFoldDB" id="A0A9P3GP22"/>
<dbReference type="Proteomes" id="UP000703269">
    <property type="component" value="Unassembled WGS sequence"/>
</dbReference>
<dbReference type="CDD" id="cd18186">
    <property type="entry name" value="BTB_POZ_ZBTB_KLHL-like"/>
    <property type="match status" value="1"/>
</dbReference>
<name>A0A9P3GP22_9APHY</name>
<dbReference type="SUPFAM" id="SSF54695">
    <property type="entry name" value="POZ domain"/>
    <property type="match status" value="1"/>
</dbReference>
<accession>A0A9P3GP22</accession>
<gene>
    <name evidence="2" type="ORF">PsYK624_155410</name>
</gene>
<dbReference type="EMBL" id="BPQB01000105">
    <property type="protein sequence ID" value="GJE99288.1"/>
    <property type="molecule type" value="Genomic_DNA"/>
</dbReference>
<comment type="caution">
    <text evidence="2">The sequence shown here is derived from an EMBL/GenBank/DDBJ whole genome shotgun (WGS) entry which is preliminary data.</text>
</comment>
<protein>
    <recommendedName>
        <fullName evidence="1">BTB domain-containing protein</fullName>
    </recommendedName>
</protein>
<reference evidence="2 3" key="1">
    <citation type="submission" date="2021-08" db="EMBL/GenBank/DDBJ databases">
        <title>Draft Genome Sequence of Phanerochaete sordida strain YK-624.</title>
        <authorList>
            <person name="Mori T."/>
            <person name="Dohra H."/>
            <person name="Suzuki T."/>
            <person name="Kawagishi H."/>
            <person name="Hirai H."/>
        </authorList>
    </citation>
    <scope>NUCLEOTIDE SEQUENCE [LARGE SCALE GENOMIC DNA]</scope>
    <source>
        <strain evidence="2 3">YK-624</strain>
    </source>
</reference>